<feature type="region of interest" description="Disordered" evidence="1">
    <location>
        <begin position="116"/>
        <end position="186"/>
    </location>
</feature>
<dbReference type="OrthoDB" id="2355984at2759"/>
<gene>
    <name evidence="2" type="ORF">EW146_g5340</name>
</gene>
<sequence>MSTGDGSDSFQPQSASALPTSAQQPRTPTLRSQDSSPIRSLPTDSPAGDTTGSELSGKCFEVVQGFRAGKTSKALAIIRLQSIISQENLSQESFEQSFGAYLDMLDNFERQQSAALTSGSGAVRTAEGAAPARPNESGRNGHVEKRNGNKGGSTQPNVERGGSVTHTKRRLIEVEHDSDSDNDDLGELSHRRRVNLDLCPWLIEDRGGAKPLSESLEQTRVLLANFASDPKLVKSTIVNTAGCPPFPDTEWLHIVSGKAVDFDQILTASSSTTYSAIHKEKIGGVELTLPSMVPAKTVQSQGEWITCWNEVARAYLFVFPHRLAELNGYYDHVSRQFSAVHPSYHGRIIQYDKAIRTRVASCRHLALDDFVAFDDLRLQWTSSIGSGVVNASAGTGKGDSRVKRQKSACKCWNEGRCPFDGGTC</sequence>
<evidence type="ECO:0000256" key="1">
    <source>
        <dbReference type="SAM" id="MobiDB-lite"/>
    </source>
</evidence>
<feature type="region of interest" description="Disordered" evidence="1">
    <location>
        <begin position="1"/>
        <end position="55"/>
    </location>
</feature>
<evidence type="ECO:0000313" key="2">
    <source>
        <dbReference type="EMBL" id="THH15072.1"/>
    </source>
</evidence>
<organism evidence="2 3">
    <name type="scientific">Bondarzewia mesenterica</name>
    <dbReference type="NCBI Taxonomy" id="1095465"/>
    <lineage>
        <taxon>Eukaryota</taxon>
        <taxon>Fungi</taxon>
        <taxon>Dikarya</taxon>
        <taxon>Basidiomycota</taxon>
        <taxon>Agaricomycotina</taxon>
        <taxon>Agaricomycetes</taxon>
        <taxon>Russulales</taxon>
        <taxon>Bondarzewiaceae</taxon>
        <taxon>Bondarzewia</taxon>
    </lineage>
</organism>
<dbReference type="EMBL" id="SGPL01000231">
    <property type="protein sequence ID" value="THH15072.1"/>
    <property type="molecule type" value="Genomic_DNA"/>
</dbReference>
<dbReference type="Proteomes" id="UP000310158">
    <property type="component" value="Unassembled WGS sequence"/>
</dbReference>
<evidence type="ECO:0008006" key="4">
    <source>
        <dbReference type="Google" id="ProtNLM"/>
    </source>
</evidence>
<proteinExistence type="predicted"/>
<protein>
    <recommendedName>
        <fullName evidence="4">C3H1-type domain-containing protein</fullName>
    </recommendedName>
</protein>
<comment type="caution">
    <text evidence="2">The sequence shown here is derived from an EMBL/GenBank/DDBJ whole genome shotgun (WGS) entry which is preliminary data.</text>
</comment>
<name>A0A4S4LRR3_9AGAM</name>
<dbReference type="AlphaFoldDB" id="A0A4S4LRR3"/>
<feature type="compositionally biased region" description="Basic and acidic residues" evidence="1">
    <location>
        <begin position="170"/>
        <end position="179"/>
    </location>
</feature>
<feature type="compositionally biased region" description="Polar residues" evidence="1">
    <location>
        <begin position="1"/>
        <end position="38"/>
    </location>
</feature>
<keyword evidence="3" id="KW-1185">Reference proteome</keyword>
<evidence type="ECO:0000313" key="3">
    <source>
        <dbReference type="Proteomes" id="UP000310158"/>
    </source>
</evidence>
<accession>A0A4S4LRR3</accession>
<reference evidence="2 3" key="1">
    <citation type="submission" date="2019-02" db="EMBL/GenBank/DDBJ databases">
        <title>Genome sequencing of the rare red list fungi Bondarzewia mesenterica.</title>
        <authorList>
            <person name="Buettner E."/>
            <person name="Kellner H."/>
        </authorList>
    </citation>
    <scope>NUCLEOTIDE SEQUENCE [LARGE SCALE GENOMIC DNA]</scope>
    <source>
        <strain evidence="2 3">DSM 108281</strain>
    </source>
</reference>